<proteinExistence type="predicted"/>
<organism evidence="1 2">
    <name type="scientific">Abeliophyllum distichum</name>
    <dbReference type="NCBI Taxonomy" id="126358"/>
    <lineage>
        <taxon>Eukaryota</taxon>
        <taxon>Viridiplantae</taxon>
        <taxon>Streptophyta</taxon>
        <taxon>Embryophyta</taxon>
        <taxon>Tracheophyta</taxon>
        <taxon>Spermatophyta</taxon>
        <taxon>Magnoliopsida</taxon>
        <taxon>eudicotyledons</taxon>
        <taxon>Gunneridae</taxon>
        <taxon>Pentapetalae</taxon>
        <taxon>asterids</taxon>
        <taxon>lamiids</taxon>
        <taxon>Lamiales</taxon>
        <taxon>Oleaceae</taxon>
        <taxon>Forsythieae</taxon>
        <taxon>Abeliophyllum</taxon>
    </lineage>
</organism>
<dbReference type="AlphaFoldDB" id="A0ABD1QY67"/>
<keyword evidence="2" id="KW-1185">Reference proteome</keyword>
<comment type="caution">
    <text evidence="1">The sequence shown here is derived from an EMBL/GenBank/DDBJ whole genome shotgun (WGS) entry which is preliminary data.</text>
</comment>
<accession>A0ABD1QY67</accession>
<protein>
    <submittedName>
        <fullName evidence="1">Uncharacterized protein</fullName>
    </submittedName>
</protein>
<sequence length="128" mass="14224">MENEIDIHDLYAGFEDCINYFATETLTRTPSFNAVQIHRPSNCFHGVLNIAAAVFDLSDFAILNKIPVVSFCDMMGKENHESKPCRGKVNCDGSKWSEQSYNVESYELSSLDLLDGTDSTTSSLSILS</sequence>
<dbReference type="EMBL" id="JBFOLK010000010">
    <property type="protein sequence ID" value="KAL2480824.1"/>
    <property type="molecule type" value="Genomic_DNA"/>
</dbReference>
<reference evidence="2" key="1">
    <citation type="submission" date="2024-07" db="EMBL/GenBank/DDBJ databases">
        <title>Two chromosome-level genome assemblies of Korean endemic species Abeliophyllum distichum and Forsythia ovata (Oleaceae).</title>
        <authorList>
            <person name="Jang H."/>
        </authorList>
    </citation>
    <scope>NUCLEOTIDE SEQUENCE [LARGE SCALE GENOMIC DNA]</scope>
</reference>
<evidence type="ECO:0000313" key="2">
    <source>
        <dbReference type="Proteomes" id="UP001604336"/>
    </source>
</evidence>
<gene>
    <name evidence="1" type="ORF">Adt_33790</name>
</gene>
<dbReference type="Proteomes" id="UP001604336">
    <property type="component" value="Unassembled WGS sequence"/>
</dbReference>
<name>A0ABD1QY67_9LAMI</name>
<evidence type="ECO:0000313" key="1">
    <source>
        <dbReference type="EMBL" id="KAL2480824.1"/>
    </source>
</evidence>